<gene>
    <name evidence="2" type="ORF">CUN60_06795</name>
</gene>
<evidence type="ECO:0000259" key="1">
    <source>
        <dbReference type="Pfam" id="PF07566"/>
    </source>
</evidence>
<protein>
    <recommendedName>
        <fullName evidence="1">DUF1543 domain-containing protein</fullName>
    </recommendedName>
</protein>
<sequence>MKLFIIHVGYYDYDIGMYELHSQFLVASDTAAAAKAKVMAKDVFKAKQMHIDGIQEINQVEGYSLSLQPSTQHIENKIYNYSEIKAL</sequence>
<feature type="domain" description="DUF1543" evidence="1">
    <location>
        <begin position="17"/>
        <end position="67"/>
    </location>
</feature>
<name>A0A2I7N6C0_9NEIS</name>
<evidence type="ECO:0000313" key="3">
    <source>
        <dbReference type="Proteomes" id="UP000236655"/>
    </source>
</evidence>
<evidence type="ECO:0000313" key="2">
    <source>
        <dbReference type="EMBL" id="AUR52017.1"/>
    </source>
</evidence>
<organism evidence="2 3">
    <name type="scientific">Aquella oligotrophica</name>
    <dbReference type="NCBI Taxonomy" id="2067065"/>
    <lineage>
        <taxon>Bacteria</taxon>
        <taxon>Pseudomonadati</taxon>
        <taxon>Pseudomonadota</taxon>
        <taxon>Betaproteobacteria</taxon>
        <taxon>Neisseriales</taxon>
        <taxon>Neisseriaceae</taxon>
        <taxon>Aquella</taxon>
    </lineage>
</organism>
<dbReference type="OrthoDB" id="9799052at2"/>
<dbReference type="Proteomes" id="UP000236655">
    <property type="component" value="Chromosome"/>
</dbReference>
<dbReference type="KEGG" id="nba:CUN60_06795"/>
<proteinExistence type="predicted"/>
<dbReference type="RefSeq" id="WP_102951313.1">
    <property type="nucleotide sequence ID" value="NZ_CP024847.1"/>
</dbReference>
<reference evidence="3" key="1">
    <citation type="submission" date="2017-11" db="EMBL/GenBank/DDBJ databases">
        <authorList>
            <person name="Chan K.G."/>
            <person name="Lee L.S."/>
        </authorList>
    </citation>
    <scope>NUCLEOTIDE SEQUENCE [LARGE SCALE GENOMIC DNA]</scope>
    <source>
        <strain evidence="3">DSM 100970</strain>
    </source>
</reference>
<dbReference type="Gene3D" id="3.10.20.10">
    <property type="match status" value="1"/>
</dbReference>
<dbReference type="EMBL" id="CP024847">
    <property type="protein sequence ID" value="AUR52017.1"/>
    <property type="molecule type" value="Genomic_DNA"/>
</dbReference>
<dbReference type="InterPro" id="IPR011440">
    <property type="entry name" value="DUF1543"/>
</dbReference>
<dbReference type="Pfam" id="PF07566">
    <property type="entry name" value="DUF1543"/>
    <property type="match status" value="1"/>
</dbReference>
<keyword evidence="3" id="KW-1185">Reference proteome</keyword>
<accession>A0A2I7N6C0</accession>
<dbReference type="AlphaFoldDB" id="A0A2I7N6C0"/>